<accession>A0AAV0HUK7</accession>
<reference evidence="3" key="1">
    <citation type="submission" date="2022-08" db="EMBL/GenBank/DDBJ databases">
        <authorList>
            <person name="Gutierrez-Valencia J."/>
        </authorList>
    </citation>
    <scope>NUCLEOTIDE SEQUENCE</scope>
</reference>
<feature type="transmembrane region" description="Helical" evidence="1">
    <location>
        <begin position="511"/>
        <end position="534"/>
    </location>
</feature>
<gene>
    <name evidence="3" type="ORF">LITE_LOCUS6052</name>
</gene>
<keyword evidence="2" id="KW-0732">Signal</keyword>
<evidence type="ECO:0000313" key="3">
    <source>
        <dbReference type="EMBL" id="CAI0388996.1"/>
    </source>
</evidence>
<dbReference type="InterPro" id="IPR040283">
    <property type="entry name" value="DDB_G0292058-like"/>
</dbReference>
<comment type="caution">
    <text evidence="3">The sequence shown here is derived from an EMBL/GenBank/DDBJ whole genome shotgun (WGS) entry which is preliminary data.</text>
</comment>
<dbReference type="Proteomes" id="UP001154282">
    <property type="component" value="Unassembled WGS sequence"/>
</dbReference>
<keyword evidence="4" id="KW-1185">Reference proteome</keyword>
<keyword evidence="1" id="KW-0472">Membrane</keyword>
<dbReference type="GO" id="GO:0005886">
    <property type="term" value="C:plasma membrane"/>
    <property type="evidence" value="ECO:0007669"/>
    <property type="project" value="TreeGrafter"/>
</dbReference>
<dbReference type="PANTHER" id="PTHR31414">
    <property type="entry name" value="TRANSMEMBRANE PROTEIN DDB_G0292058"/>
    <property type="match status" value="1"/>
</dbReference>
<feature type="transmembrane region" description="Helical" evidence="1">
    <location>
        <begin position="298"/>
        <end position="324"/>
    </location>
</feature>
<organism evidence="3 4">
    <name type="scientific">Linum tenue</name>
    <dbReference type="NCBI Taxonomy" id="586396"/>
    <lineage>
        <taxon>Eukaryota</taxon>
        <taxon>Viridiplantae</taxon>
        <taxon>Streptophyta</taxon>
        <taxon>Embryophyta</taxon>
        <taxon>Tracheophyta</taxon>
        <taxon>Spermatophyta</taxon>
        <taxon>Magnoliopsida</taxon>
        <taxon>eudicotyledons</taxon>
        <taxon>Gunneridae</taxon>
        <taxon>Pentapetalae</taxon>
        <taxon>rosids</taxon>
        <taxon>fabids</taxon>
        <taxon>Malpighiales</taxon>
        <taxon>Linaceae</taxon>
        <taxon>Linum</taxon>
    </lineage>
</organism>
<dbReference type="EMBL" id="CAMGYJ010000003">
    <property type="protein sequence ID" value="CAI0388996.1"/>
    <property type="molecule type" value="Genomic_DNA"/>
</dbReference>
<evidence type="ECO:0000256" key="2">
    <source>
        <dbReference type="SAM" id="SignalP"/>
    </source>
</evidence>
<name>A0AAV0HUK7_9ROSI</name>
<evidence type="ECO:0000313" key="4">
    <source>
        <dbReference type="Proteomes" id="UP001154282"/>
    </source>
</evidence>
<dbReference type="GO" id="GO:0009506">
    <property type="term" value="C:plasmodesma"/>
    <property type="evidence" value="ECO:0007669"/>
    <property type="project" value="TreeGrafter"/>
</dbReference>
<feature type="transmembrane region" description="Helical" evidence="1">
    <location>
        <begin position="159"/>
        <end position="181"/>
    </location>
</feature>
<feature type="transmembrane region" description="Helical" evidence="1">
    <location>
        <begin position="268"/>
        <end position="286"/>
    </location>
</feature>
<feature type="signal peptide" evidence="2">
    <location>
        <begin position="1"/>
        <end position="29"/>
    </location>
</feature>
<feature type="chain" id="PRO_5043841147" evidence="2">
    <location>
        <begin position="30"/>
        <end position="582"/>
    </location>
</feature>
<dbReference type="PANTHER" id="PTHR31414:SF15">
    <property type="entry name" value="PLASMA MEMBRANE FUSION PROTEIN"/>
    <property type="match status" value="1"/>
</dbReference>
<proteinExistence type="predicted"/>
<protein>
    <submittedName>
        <fullName evidence="3">Uncharacterized protein</fullName>
    </submittedName>
</protein>
<evidence type="ECO:0000256" key="1">
    <source>
        <dbReference type="SAM" id="Phobius"/>
    </source>
</evidence>
<keyword evidence="1" id="KW-1133">Transmembrane helix</keyword>
<keyword evidence="1" id="KW-0812">Transmembrane</keyword>
<feature type="transmembrane region" description="Helical" evidence="1">
    <location>
        <begin position="122"/>
        <end position="147"/>
    </location>
</feature>
<dbReference type="AlphaFoldDB" id="A0AAV0HUK7"/>
<sequence length="582" mass="64621">MSSRRRNPPLLLLIFLSVSISFLFVSSSAAPEAETTTFHFRAPRFHDFSRAGHGLVAPFGIRRHLADDNSTEVGDGNSTTFVLAGERTRRKDPSDNLEIYTGGFNISNLHYWTSVSATAAPFFLVAGLWFAVFGISLALTCLCYCCCPREPYGYSRTCYAISLIFLVLFTIAAIAGCAVLYTGQGKFIGITSDTLDYVVSQADVTAESLKNVSGYLAAAKSVDVVKIYLPADLRGTLDNLVAKTNSFGNTLSSRTQDNRRKIKDGLNGVRLALVILAAVMLCLAFLGSLSSIFGMTCLLYFSLVILGWILVAGTFILCGVFLLLHNVVADTCVAMDEWVQHPTAKTFMDDILPCVDNAIAHETLVQSKQVSFHLINLVDNFLANFSNRNFPPELGPPLNYNQSGPLVPLLCNPFDSDLTDKDCAPGEVGFHNATEAWKSYVCQVSSAGTCTTPGRMTPQLYSHMASAVNVSYGLYRYGPFLTELQDCTFMRRTFTDINTWYCPDLRRYTQWIYVGLVIVSAAVMLSLIFWVIYAGERRHRVYTKQFMIGGGDHNRRLDQWRSKEFYVGVSLSKIKFKKFKIF</sequence>